<keyword evidence="2" id="KW-1185">Reference proteome</keyword>
<reference evidence="3" key="2">
    <citation type="submission" date="2025-08" db="UniProtKB">
        <authorList>
            <consortium name="RefSeq"/>
        </authorList>
    </citation>
    <scope>IDENTIFICATION</scope>
    <source>
        <tissue evidence="3">Leaf</tissue>
    </source>
</reference>
<proteinExistence type="predicted"/>
<dbReference type="InterPro" id="IPR036869">
    <property type="entry name" value="J_dom_sf"/>
</dbReference>
<dbReference type="InterPro" id="IPR001623">
    <property type="entry name" value="DnaJ_domain"/>
</dbReference>
<evidence type="ECO:0000256" key="1">
    <source>
        <dbReference type="SAM" id="MobiDB-lite"/>
    </source>
</evidence>
<feature type="compositionally biased region" description="Polar residues" evidence="1">
    <location>
        <begin position="189"/>
        <end position="202"/>
    </location>
</feature>
<dbReference type="Gene3D" id="1.10.287.110">
    <property type="entry name" value="DnaJ domain"/>
    <property type="match status" value="1"/>
</dbReference>
<dbReference type="GO" id="GO:0030276">
    <property type="term" value="F:clathrin binding"/>
    <property type="evidence" value="ECO:0007669"/>
    <property type="project" value="TreeGrafter"/>
</dbReference>
<dbReference type="AlphaFoldDB" id="A0A6P8EKA8"/>
<dbReference type="RefSeq" id="XP_031405761.1">
    <property type="nucleotide sequence ID" value="XM_031549901.1"/>
</dbReference>
<organism evidence="2 3">
    <name type="scientific">Punica granatum</name>
    <name type="common">Pomegranate</name>
    <dbReference type="NCBI Taxonomy" id="22663"/>
    <lineage>
        <taxon>Eukaryota</taxon>
        <taxon>Viridiplantae</taxon>
        <taxon>Streptophyta</taxon>
        <taxon>Embryophyta</taxon>
        <taxon>Tracheophyta</taxon>
        <taxon>Spermatophyta</taxon>
        <taxon>Magnoliopsida</taxon>
        <taxon>eudicotyledons</taxon>
        <taxon>Gunneridae</taxon>
        <taxon>Pentapetalae</taxon>
        <taxon>rosids</taxon>
        <taxon>malvids</taxon>
        <taxon>Myrtales</taxon>
        <taxon>Lythraceae</taxon>
        <taxon>Punica</taxon>
    </lineage>
</organism>
<accession>A0A6P8EKA8</accession>
<protein>
    <submittedName>
        <fullName evidence="3">J domain-containing protein required for chloroplast accumulation response 1-like</fullName>
    </submittedName>
</protein>
<dbReference type="Proteomes" id="UP000515151">
    <property type="component" value="Chromosome 7"/>
</dbReference>
<dbReference type="SUPFAM" id="SSF46565">
    <property type="entry name" value="Chaperone J-domain"/>
    <property type="match status" value="1"/>
</dbReference>
<dbReference type="CDD" id="cd06257">
    <property type="entry name" value="DnaJ"/>
    <property type="match status" value="1"/>
</dbReference>
<dbReference type="PANTHER" id="PTHR23172:SF64">
    <property type="entry name" value="J DOMAIN-CONTAINING PROTEIN REQUIRED FOR CHLOROPLAST ACCUMULATION RESPONSE 1"/>
    <property type="match status" value="1"/>
</dbReference>
<sequence>MGKFSHCFLQQSQLQNWKENVSERMAAVTKPSRHVEQVGGLSSIRLHCRNRVHDETRNSGTHYRPSPLSQQFSIGAEEDSSGLIKPEKPDNPKSPLSQQFYLGTEDSSGQIKPEKPGNPQKDKGDKQDVTSSPQFHFSIYKWASKGIPSMMPLRRVSSLRLRKKSKIESPSFTERMETRSEISEYHSATPLNVSFPSNTRMSLTEKRDEQAGRKEEVQGGFSKNGDAVKGFQRRNKEILVQKGKVEKVIKKGSPRSSEDDTGEKGSKGKVVDPHIESQKEYAASNNANDLFSDTSSGQKNNSASSTESVPDDAKISVEEADELSCTYFTAIDDKIRQWSRGKEGNIRSLLSTLQYVLLPGSGWKPVPLVDIIEVPAVKRAYQRALLYLHPDKLQQKGAAPHQKYIAQQVFEILQEAWNHFNTLGPL</sequence>
<dbReference type="PANTHER" id="PTHR23172">
    <property type="entry name" value="AUXILIN/CYCLIN G-ASSOCIATED KINASE-RELATED"/>
    <property type="match status" value="1"/>
</dbReference>
<dbReference type="OrthoDB" id="1717591at2759"/>
<feature type="compositionally biased region" description="Polar residues" evidence="1">
    <location>
        <begin position="287"/>
        <end position="308"/>
    </location>
</feature>
<dbReference type="GO" id="GO:0072318">
    <property type="term" value="P:clathrin coat disassembly"/>
    <property type="evidence" value="ECO:0007669"/>
    <property type="project" value="TreeGrafter"/>
</dbReference>
<dbReference type="GeneID" id="116214500"/>
<feature type="compositionally biased region" description="Polar residues" evidence="1">
    <location>
        <begin position="94"/>
        <end position="110"/>
    </location>
</feature>
<evidence type="ECO:0000313" key="3">
    <source>
        <dbReference type="RefSeq" id="XP_031405761.1"/>
    </source>
</evidence>
<feature type="region of interest" description="Disordered" evidence="1">
    <location>
        <begin position="185"/>
        <end position="273"/>
    </location>
</feature>
<reference evidence="2" key="1">
    <citation type="journal article" date="2020" name="Plant Biotechnol. J.">
        <title>The pomegranate (Punica granatum L.) draft genome dissects genetic divergence between soft- and hard-seeded cultivars.</title>
        <authorList>
            <person name="Luo X."/>
            <person name="Li H."/>
            <person name="Wu Z."/>
            <person name="Yao W."/>
            <person name="Zhao P."/>
            <person name="Cao D."/>
            <person name="Yu H."/>
            <person name="Li K."/>
            <person name="Poudel K."/>
            <person name="Zhao D."/>
            <person name="Zhang F."/>
            <person name="Xia X."/>
            <person name="Chen L."/>
            <person name="Wang Q."/>
            <person name="Jing D."/>
            <person name="Cao S."/>
        </authorList>
    </citation>
    <scope>NUCLEOTIDE SEQUENCE [LARGE SCALE GENOMIC DNA]</scope>
    <source>
        <strain evidence="2">cv. Tunisia</strain>
    </source>
</reference>
<name>A0A6P8EKA8_PUNGR</name>
<gene>
    <name evidence="3" type="primary">LOC116214500</name>
</gene>
<dbReference type="GO" id="GO:0072583">
    <property type="term" value="P:clathrin-dependent endocytosis"/>
    <property type="evidence" value="ECO:0007669"/>
    <property type="project" value="TreeGrafter"/>
</dbReference>
<feature type="region of interest" description="Disordered" evidence="1">
    <location>
        <begin position="287"/>
        <end position="313"/>
    </location>
</feature>
<feature type="compositionally biased region" description="Basic and acidic residues" evidence="1">
    <location>
        <begin position="234"/>
        <end position="249"/>
    </location>
</feature>
<dbReference type="GO" id="GO:0031982">
    <property type="term" value="C:vesicle"/>
    <property type="evidence" value="ECO:0007669"/>
    <property type="project" value="TreeGrafter"/>
</dbReference>
<dbReference type="GO" id="GO:0005737">
    <property type="term" value="C:cytoplasm"/>
    <property type="evidence" value="ECO:0007669"/>
    <property type="project" value="TreeGrafter"/>
</dbReference>
<feature type="compositionally biased region" description="Basic and acidic residues" evidence="1">
    <location>
        <begin position="203"/>
        <end position="217"/>
    </location>
</feature>
<feature type="compositionally biased region" description="Basic and acidic residues" evidence="1">
    <location>
        <begin position="256"/>
        <end position="273"/>
    </location>
</feature>
<dbReference type="FunFam" id="1.10.287.110:FF:000043">
    <property type="entry name" value="J-domain protein required for chloroplast accumulation response 1"/>
    <property type="match status" value="1"/>
</dbReference>
<feature type="compositionally biased region" description="Basic and acidic residues" evidence="1">
    <location>
        <begin position="112"/>
        <end position="128"/>
    </location>
</feature>
<evidence type="ECO:0000313" key="2">
    <source>
        <dbReference type="Proteomes" id="UP000515151"/>
    </source>
</evidence>
<feature type="region of interest" description="Disordered" evidence="1">
    <location>
        <begin position="55"/>
        <end position="131"/>
    </location>
</feature>